<dbReference type="PANTHER" id="PTHR33414:SF13">
    <property type="entry name" value="PROTEIN PLASTID MOVEMENT IMPAIRED 1-RELATED 1-LIKE"/>
    <property type="match status" value="1"/>
</dbReference>
<dbReference type="InterPro" id="IPR019448">
    <property type="entry name" value="NT-C2"/>
</dbReference>
<evidence type="ECO:0000259" key="2">
    <source>
        <dbReference type="PROSITE" id="PS51840"/>
    </source>
</evidence>
<dbReference type="PANTHER" id="PTHR33414">
    <property type="entry name" value="PROTEIN PLASTID MOVEMENT IMPAIRED 1-RELATED 1"/>
    <property type="match status" value="1"/>
</dbReference>
<proteinExistence type="predicted"/>
<dbReference type="InterPro" id="IPR039614">
    <property type="entry name" value="PMI1-like"/>
</dbReference>
<dbReference type="AlphaFoldDB" id="A0AAP0H6M8"/>
<organism evidence="3 4">
    <name type="scientific">Deinandra increscens subsp. villosa</name>
    <dbReference type="NCBI Taxonomy" id="3103831"/>
    <lineage>
        <taxon>Eukaryota</taxon>
        <taxon>Viridiplantae</taxon>
        <taxon>Streptophyta</taxon>
        <taxon>Embryophyta</taxon>
        <taxon>Tracheophyta</taxon>
        <taxon>Spermatophyta</taxon>
        <taxon>Magnoliopsida</taxon>
        <taxon>eudicotyledons</taxon>
        <taxon>Gunneridae</taxon>
        <taxon>Pentapetalae</taxon>
        <taxon>asterids</taxon>
        <taxon>campanulids</taxon>
        <taxon>Asterales</taxon>
        <taxon>Asteraceae</taxon>
        <taxon>Asteroideae</taxon>
        <taxon>Heliantheae alliance</taxon>
        <taxon>Madieae</taxon>
        <taxon>Madiinae</taxon>
        <taxon>Deinandra</taxon>
    </lineage>
</organism>
<feature type="domain" description="C2 NT-type" evidence="2">
    <location>
        <begin position="70"/>
        <end position="220"/>
    </location>
</feature>
<evidence type="ECO:0000313" key="3">
    <source>
        <dbReference type="EMBL" id="KAK9076858.1"/>
    </source>
</evidence>
<dbReference type="InterPro" id="IPR048972">
    <property type="entry name" value="PMI1_PMIR1-2_C"/>
</dbReference>
<dbReference type="Proteomes" id="UP001408789">
    <property type="component" value="Unassembled WGS sequence"/>
</dbReference>
<dbReference type="PROSITE" id="PS51840">
    <property type="entry name" value="C2_NT"/>
    <property type="match status" value="1"/>
</dbReference>
<gene>
    <name evidence="3" type="ORF">SSX86_005192</name>
</gene>
<name>A0AAP0H6M8_9ASTR</name>
<evidence type="ECO:0000313" key="4">
    <source>
        <dbReference type="Proteomes" id="UP001408789"/>
    </source>
</evidence>
<accession>A0AAP0H6M8</accession>
<reference evidence="3 4" key="1">
    <citation type="submission" date="2024-04" db="EMBL/GenBank/DDBJ databases">
        <title>The reference genome of an endangered Asteraceae, Deinandra increscens subsp. villosa, native to the Central Coast of California.</title>
        <authorList>
            <person name="Guilliams M."/>
            <person name="Hasenstab-Lehman K."/>
            <person name="Meyer R."/>
            <person name="Mcevoy S."/>
        </authorList>
    </citation>
    <scope>NUCLEOTIDE SEQUENCE [LARGE SCALE GENOMIC DNA]</scope>
    <source>
        <tissue evidence="3">Leaf</tissue>
    </source>
</reference>
<dbReference type="Pfam" id="PF10358">
    <property type="entry name" value="NT-C2"/>
    <property type="match status" value="1"/>
</dbReference>
<dbReference type="Pfam" id="PF21745">
    <property type="entry name" value="PMI1_PMIR1-2_C"/>
    <property type="match status" value="2"/>
</dbReference>
<evidence type="ECO:0000256" key="1">
    <source>
        <dbReference type="SAM" id="MobiDB-lite"/>
    </source>
</evidence>
<protein>
    <recommendedName>
        <fullName evidence="2">C2 NT-type domain-containing protein</fullName>
    </recommendedName>
</protein>
<dbReference type="EMBL" id="JBCNJP010000007">
    <property type="protein sequence ID" value="KAK9076858.1"/>
    <property type="molecule type" value="Genomic_DNA"/>
</dbReference>
<keyword evidence="4" id="KW-1185">Reference proteome</keyword>
<sequence length="886" mass="99903">MMMPNGESSRINIDDFGSSRLLHDIEEISKALYLHDDPPKISMQAKYVKDDLLLNEKKSSIWKWKPLKALTHIRNHRLSCSFLLHIHSIEGLPLNFNDLNLSVHWKRKHEVLESQSVRVKDGVARFEETLIRSCSVYVSKHDPHDDVAKYTPKLSLLYASIVGAPNIDIGKHWIDLTRLLPLTLTELEDEKNRYGKWVTSFKLTGKAKGATINVSFGFSLMADNLIKRRNLGKGKGQNGMLQRVGSIPNNSRSRTHLSNLSFDTKARTGILPYEGPSIGLLYELLDDAKAGYSKELNSISNEVCDDEFMVIDKGIEYPESGEHSCIETINVADLFGDEVCNDTETKNVFDDISCKENNDFYPEESNEEVELFLQNLSVSEKFKLDLSFHENQFLENDSDMKNEAFCRGGKMVKSCSLDDLTNSVVHDFMNLVGFDGEPEPESPRERLLKQFEKETLASGNFAFDLDVNEDQYDCSNIFDSSSLFQNAEMEHDYQAGSSLISRRKAKMLENLETETLMEKWGLNERAFQNSPRTDSGAFGSPVYLSPKTTHELPSLGDRLGPFLKTESGGFLRSMNPLLFKRAKNGEKLVVQVSSAVVLHPAMGSTGMDILVKWSTLGPEKMLSQMTCLMPLEVITGKTLQQASWKAECQMAEIERGAEILDESETGTMFCREIDSGCVCLSNIIPLTIEKIQYLSIEGLRIQSGISTEEPPSTINSTSTSSHDIEELIEMSIPLEDFDSANSDDQNFGNSFHKNRDNFTIALQMLLRDPFRDYEPVGIPMLALIKLEKSTSVDQMFKVNQVHVAGMKANFQKKQQSGSRWLHSSGMTGKTKKRPLTKSTALVKSINKIKHEETLWSISSYIHGEVDTWKELSGLNLYIRNPDITFK</sequence>
<feature type="region of interest" description="Disordered" evidence="1">
    <location>
        <begin position="237"/>
        <end position="258"/>
    </location>
</feature>
<comment type="caution">
    <text evidence="3">The sequence shown here is derived from an EMBL/GenBank/DDBJ whole genome shotgun (WGS) entry which is preliminary data.</text>
</comment>
<feature type="compositionally biased region" description="Polar residues" evidence="1">
    <location>
        <begin position="247"/>
        <end position="258"/>
    </location>
</feature>